<feature type="non-terminal residue" evidence="1">
    <location>
        <position position="1"/>
    </location>
</feature>
<evidence type="ECO:0000313" key="2">
    <source>
        <dbReference type="Proteomes" id="UP000789901"/>
    </source>
</evidence>
<organism evidence="1 2">
    <name type="scientific">Gigaspora margarita</name>
    <dbReference type="NCBI Taxonomy" id="4874"/>
    <lineage>
        <taxon>Eukaryota</taxon>
        <taxon>Fungi</taxon>
        <taxon>Fungi incertae sedis</taxon>
        <taxon>Mucoromycota</taxon>
        <taxon>Glomeromycotina</taxon>
        <taxon>Glomeromycetes</taxon>
        <taxon>Diversisporales</taxon>
        <taxon>Gigasporaceae</taxon>
        <taxon>Gigaspora</taxon>
    </lineage>
</organism>
<comment type="caution">
    <text evidence="1">The sequence shown here is derived from an EMBL/GenBank/DDBJ whole genome shotgun (WGS) entry which is preliminary data.</text>
</comment>
<sequence length="77" mass="8990">SVDLNTQIQKEGTQTQQIEIDSQYMINKNTEETTETEKDSKQEIEIEEVVEQVETKKTSKRTLNIEEIMEIEKDGNQ</sequence>
<name>A0ABN7XAU8_GIGMA</name>
<gene>
    <name evidence="1" type="ORF">GMARGA_LOCUS41140</name>
</gene>
<accession>A0ABN7XAU8</accession>
<reference evidence="1 2" key="1">
    <citation type="submission" date="2021-06" db="EMBL/GenBank/DDBJ databases">
        <authorList>
            <person name="Kallberg Y."/>
            <person name="Tangrot J."/>
            <person name="Rosling A."/>
        </authorList>
    </citation>
    <scope>NUCLEOTIDE SEQUENCE [LARGE SCALE GENOMIC DNA]</scope>
    <source>
        <strain evidence="1 2">120-4 pot B 10/14</strain>
    </source>
</reference>
<proteinExistence type="predicted"/>
<evidence type="ECO:0000313" key="1">
    <source>
        <dbReference type="EMBL" id="CAG8852250.1"/>
    </source>
</evidence>
<dbReference type="Proteomes" id="UP000789901">
    <property type="component" value="Unassembled WGS sequence"/>
</dbReference>
<dbReference type="EMBL" id="CAJVQB010110564">
    <property type="protein sequence ID" value="CAG8852250.1"/>
    <property type="molecule type" value="Genomic_DNA"/>
</dbReference>
<keyword evidence="2" id="KW-1185">Reference proteome</keyword>
<protein>
    <submittedName>
        <fullName evidence="1">1890_t:CDS:1</fullName>
    </submittedName>
</protein>